<dbReference type="EMBL" id="JBANRG010000027">
    <property type="protein sequence ID" value="KAK7453198.1"/>
    <property type="molecule type" value="Genomic_DNA"/>
</dbReference>
<evidence type="ECO:0000313" key="3">
    <source>
        <dbReference type="Proteomes" id="UP001498398"/>
    </source>
</evidence>
<name>A0ABR1JBU3_9AGAR</name>
<feature type="compositionally biased region" description="Basic and acidic residues" evidence="1">
    <location>
        <begin position="50"/>
        <end position="60"/>
    </location>
</feature>
<proteinExistence type="predicted"/>
<protein>
    <submittedName>
        <fullName evidence="2">Uncharacterized protein</fullName>
    </submittedName>
</protein>
<evidence type="ECO:0000313" key="2">
    <source>
        <dbReference type="EMBL" id="KAK7453198.1"/>
    </source>
</evidence>
<sequence>MKRETGKEKADDDDDEEIQGWIEEEEFCEGFGLGSGLGKRKDIEEDGGEEDKGKRRRVDETTSSTNITTSASTSTSVSNDNNTPASPSFSPASQS</sequence>
<feature type="compositionally biased region" description="Acidic residues" evidence="1">
    <location>
        <begin position="11"/>
        <end position="28"/>
    </location>
</feature>
<gene>
    <name evidence="2" type="ORF">VKT23_011879</name>
</gene>
<keyword evidence="3" id="KW-1185">Reference proteome</keyword>
<feature type="compositionally biased region" description="Low complexity" evidence="1">
    <location>
        <begin position="61"/>
        <end position="95"/>
    </location>
</feature>
<comment type="caution">
    <text evidence="2">The sequence shown here is derived from an EMBL/GenBank/DDBJ whole genome shotgun (WGS) entry which is preliminary data.</text>
</comment>
<reference evidence="2 3" key="1">
    <citation type="submission" date="2024-01" db="EMBL/GenBank/DDBJ databases">
        <title>A draft genome for the cacao thread blight pathogen Marasmiellus scandens.</title>
        <authorList>
            <person name="Baruah I.K."/>
            <person name="Leung J."/>
            <person name="Bukari Y."/>
            <person name="Amoako-Attah I."/>
            <person name="Meinhardt L.W."/>
            <person name="Bailey B.A."/>
            <person name="Cohen S.P."/>
        </authorList>
    </citation>
    <scope>NUCLEOTIDE SEQUENCE [LARGE SCALE GENOMIC DNA]</scope>
    <source>
        <strain evidence="2 3">GH-19</strain>
    </source>
</reference>
<accession>A0ABR1JBU3</accession>
<evidence type="ECO:0000256" key="1">
    <source>
        <dbReference type="SAM" id="MobiDB-lite"/>
    </source>
</evidence>
<feature type="compositionally biased region" description="Basic and acidic residues" evidence="1">
    <location>
        <begin position="1"/>
        <end position="10"/>
    </location>
</feature>
<organism evidence="2 3">
    <name type="scientific">Marasmiellus scandens</name>
    <dbReference type="NCBI Taxonomy" id="2682957"/>
    <lineage>
        <taxon>Eukaryota</taxon>
        <taxon>Fungi</taxon>
        <taxon>Dikarya</taxon>
        <taxon>Basidiomycota</taxon>
        <taxon>Agaricomycotina</taxon>
        <taxon>Agaricomycetes</taxon>
        <taxon>Agaricomycetidae</taxon>
        <taxon>Agaricales</taxon>
        <taxon>Marasmiineae</taxon>
        <taxon>Omphalotaceae</taxon>
        <taxon>Marasmiellus</taxon>
    </lineage>
</organism>
<feature type="region of interest" description="Disordered" evidence="1">
    <location>
        <begin position="1"/>
        <end position="95"/>
    </location>
</feature>
<dbReference type="Proteomes" id="UP001498398">
    <property type="component" value="Unassembled WGS sequence"/>
</dbReference>